<accession>A0A8S0RQL3</accession>
<evidence type="ECO:0000313" key="2">
    <source>
        <dbReference type="EMBL" id="CAA2981758.1"/>
    </source>
</evidence>
<evidence type="ECO:0000256" key="1">
    <source>
        <dbReference type="SAM" id="MobiDB-lite"/>
    </source>
</evidence>
<dbReference type="Gramene" id="OE9A097063T3">
    <property type="protein sequence ID" value="OE9A097063C3"/>
    <property type="gene ID" value="OE9A097063"/>
</dbReference>
<feature type="region of interest" description="Disordered" evidence="1">
    <location>
        <begin position="121"/>
        <end position="150"/>
    </location>
</feature>
<feature type="compositionally biased region" description="Basic and acidic residues" evidence="1">
    <location>
        <begin position="64"/>
        <end position="73"/>
    </location>
</feature>
<dbReference type="AlphaFoldDB" id="A0A8S0RQL3"/>
<comment type="caution">
    <text evidence="2">The sequence shown here is derived from an EMBL/GenBank/DDBJ whole genome shotgun (WGS) entry which is preliminary data.</text>
</comment>
<keyword evidence="3" id="KW-1185">Reference proteome</keyword>
<sequence>MEMDYLNLMNSDMYFDLERARTKDKQLDEEFAFVKQLEKETDIEQSYKDLLLCHLTKEVRFVPSKRKNEKDDISEHDEDWSHEENDPQYELFLRNLEKHEKSYVFNHKKNGSCLFIRYEEDSDSEDDDSDPESQRKLTDHKPRRKLTNTVEGEKIEAMRCSSDSIMPDSDYLFFMQNTKIEGDYLILSHDDGTIIYEKDGIVISPEKGDNDDGLEILDIAPAWKDETENFIFIEQDSSKMHSDFREELVCILQKQYDRKEYKKLRKDVEVRKAALRHRELRNGRENAYSTDKAGKSYLDRYPDLKEALIRCQDDKPRCLNLLRGFFFWLQCLTREGAFKPWKDQECLALEPIRCPSLDPERKIKQAMK</sequence>
<dbReference type="EMBL" id="CACTIH010003680">
    <property type="protein sequence ID" value="CAA2981758.1"/>
    <property type="molecule type" value="Genomic_DNA"/>
</dbReference>
<reference evidence="2 3" key="1">
    <citation type="submission" date="2019-12" db="EMBL/GenBank/DDBJ databases">
        <authorList>
            <person name="Alioto T."/>
            <person name="Alioto T."/>
            <person name="Gomez Garrido J."/>
        </authorList>
    </citation>
    <scope>NUCLEOTIDE SEQUENCE [LARGE SCALE GENOMIC DNA]</scope>
</reference>
<protein>
    <submittedName>
        <fullName evidence="2">Uncharacterized protein</fullName>
    </submittedName>
</protein>
<dbReference type="Gramene" id="OE9A097063T1">
    <property type="protein sequence ID" value="OE9A097063C1"/>
    <property type="gene ID" value="OE9A097063"/>
</dbReference>
<dbReference type="PANTHER" id="PTHR34194">
    <property type="entry name" value="F14J8.16 PROTEIN"/>
    <property type="match status" value="1"/>
</dbReference>
<feature type="region of interest" description="Disordered" evidence="1">
    <location>
        <begin position="64"/>
        <end position="84"/>
    </location>
</feature>
<dbReference type="Gramene" id="OE9A097063T2">
    <property type="protein sequence ID" value="OE9A097063C2"/>
    <property type="gene ID" value="OE9A097063"/>
</dbReference>
<organism evidence="2 3">
    <name type="scientific">Olea europaea subsp. europaea</name>
    <dbReference type="NCBI Taxonomy" id="158383"/>
    <lineage>
        <taxon>Eukaryota</taxon>
        <taxon>Viridiplantae</taxon>
        <taxon>Streptophyta</taxon>
        <taxon>Embryophyta</taxon>
        <taxon>Tracheophyta</taxon>
        <taxon>Spermatophyta</taxon>
        <taxon>Magnoliopsida</taxon>
        <taxon>eudicotyledons</taxon>
        <taxon>Gunneridae</taxon>
        <taxon>Pentapetalae</taxon>
        <taxon>asterids</taxon>
        <taxon>lamiids</taxon>
        <taxon>Lamiales</taxon>
        <taxon>Oleaceae</taxon>
        <taxon>Oleeae</taxon>
        <taxon>Olea</taxon>
    </lineage>
</organism>
<name>A0A8S0RQL3_OLEEU</name>
<dbReference type="PANTHER" id="PTHR34194:SF2">
    <property type="entry name" value="F14J8.16 PROTEIN"/>
    <property type="match status" value="1"/>
</dbReference>
<proteinExistence type="predicted"/>
<dbReference type="Proteomes" id="UP000594638">
    <property type="component" value="Unassembled WGS sequence"/>
</dbReference>
<dbReference type="OrthoDB" id="298344at2759"/>
<evidence type="ECO:0000313" key="3">
    <source>
        <dbReference type="Proteomes" id="UP000594638"/>
    </source>
</evidence>
<feature type="compositionally biased region" description="Acidic residues" evidence="1">
    <location>
        <begin position="121"/>
        <end position="131"/>
    </location>
</feature>
<gene>
    <name evidence="2" type="ORF">OLEA9_A097063</name>
</gene>